<dbReference type="Pfam" id="PF03051">
    <property type="entry name" value="Peptidase_C1_2"/>
    <property type="match status" value="1"/>
</dbReference>
<dbReference type="GO" id="GO:0070005">
    <property type="term" value="F:cysteine-type aminopeptidase activity"/>
    <property type="evidence" value="ECO:0007669"/>
    <property type="project" value="InterPro"/>
</dbReference>
<dbReference type="PANTHER" id="PTHR10363">
    <property type="entry name" value="BLEOMYCIN HYDROLASE"/>
    <property type="match status" value="1"/>
</dbReference>
<dbReference type="GO" id="GO:0004197">
    <property type="term" value="F:cysteine-type endopeptidase activity"/>
    <property type="evidence" value="ECO:0007669"/>
    <property type="project" value="UniProtKB-EC"/>
</dbReference>
<comment type="catalytic activity">
    <reaction evidence="1 9">
        <text>Inactivates bleomycin B2 (a cytotoxic glycometallopeptide) by hydrolysis of a carboxyamide bond of beta-aminoalanine, but also shows general aminopeptidase activity. The specificity varies somewhat with source, but amino acid arylamides of Met, Leu and Ala are preferred.</text>
        <dbReference type="EC" id="3.4.22.40"/>
    </reaction>
</comment>
<dbReference type="GO" id="GO:0006508">
    <property type="term" value="P:proteolysis"/>
    <property type="evidence" value="ECO:0007669"/>
    <property type="project" value="UniProtKB-KW"/>
</dbReference>
<gene>
    <name evidence="11" type="ORF">METBIDRAFT_40171</name>
</gene>
<dbReference type="PROSITE" id="PS00139">
    <property type="entry name" value="THIOL_PROTEASE_CYS"/>
    <property type="match status" value="1"/>
</dbReference>
<evidence type="ECO:0000256" key="5">
    <source>
        <dbReference type="ARBA" id="ARBA00022801"/>
    </source>
</evidence>
<dbReference type="OrthoDB" id="2666448at2759"/>
<dbReference type="GeneID" id="30030216"/>
<evidence type="ECO:0000256" key="2">
    <source>
        <dbReference type="ARBA" id="ARBA00012465"/>
    </source>
</evidence>
<comment type="caution">
    <text evidence="11">The sequence shown here is derived from an EMBL/GenBank/DDBJ whole genome shotgun (WGS) entry which is preliminary data.</text>
</comment>
<dbReference type="InterPro" id="IPR004134">
    <property type="entry name" value="Peptidase_C1B"/>
</dbReference>
<evidence type="ECO:0000256" key="3">
    <source>
        <dbReference type="ARBA" id="ARBA00016900"/>
    </source>
</evidence>
<dbReference type="RefSeq" id="XP_018712462.1">
    <property type="nucleotide sequence ID" value="XM_018857240.1"/>
</dbReference>
<evidence type="ECO:0000256" key="4">
    <source>
        <dbReference type="ARBA" id="ARBA00022670"/>
    </source>
</evidence>
<evidence type="ECO:0000256" key="10">
    <source>
        <dbReference type="PIRSR" id="PIRSR005700-1"/>
    </source>
</evidence>
<keyword evidence="4 9" id="KW-0645">Protease</keyword>
<evidence type="ECO:0000256" key="1">
    <source>
        <dbReference type="ARBA" id="ARBA00000423"/>
    </source>
</evidence>
<dbReference type="CDD" id="cd00585">
    <property type="entry name" value="Peptidase_C1B"/>
    <property type="match status" value="1"/>
</dbReference>
<reference evidence="11 12" key="1">
    <citation type="submission" date="2016-05" db="EMBL/GenBank/DDBJ databases">
        <title>Comparative genomics of biotechnologically important yeasts.</title>
        <authorList>
            <consortium name="DOE Joint Genome Institute"/>
            <person name="Riley R."/>
            <person name="Haridas S."/>
            <person name="Wolfe K.H."/>
            <person name="Lopes M.R."/>
            <person name="Hittinger C.T."/>
            <person name="Goker M."/>
            <person name="Salamov A."/>
            <person name="Wisecaver J."/>
            <person name="Long T.M."/>
            <person name="Aerts A.L."/>
            <person name="Barry K."/>
            <person name="Choi C."/>
            <person name="Clum A."/>
            <person name="Coughlan A.Y."/>
            <person name="Deshpande S."/>
            <person name="Douglass A.P."/>
            <person name="Hanson S.J."/>
            <person name="Klenk H.-P."/>
            <person name="LaButti K."/>
            <person name="Lapidus A."/>
            <person name="Lindquist E."/>
            <person name="Lipzen A."/>
            <person name="Meier-kolthoff J.P."/>
            <person name="Ohm R.A."/>
            <person name="Otillar R.P."/>
            <person name="Pangilinan J."/>
            <person name="Peng Y."/>
            <person name="Rokas A."/>
            <person name="Rosa C.A."/>
            <person name="Scheuner C."/>
            <person name="Sibirny A.A."/>
            <person name="Slot J.C."/>
            <person name="Stielow J.B."/>
            <person name="Sun H."/>
            <person name="Kurtzman C.P."/>
            <person name="Blackwell M."/>
            <person name="Grigoriev I.V."/>
            <person name="Jeffries T.W."/>
        </authorList>
    </citation>
    <scope>NUCLEOTIDE SEQUENCE [LARGE SCALE GENOMIC DNA]</scope>
    <source>
        <strain evidence="11 12">NRRL YB-4993</strain>
    </source>
</reference>
<dbReference type="GO" id="GO:0043418">
    <property type="term" value="P:homocysteine catabolic process"/>
    <property type="evidence" value="ECO:0007669"/>
    <property type="project" value="TreeGrafter"/>
</dbReference>
<comment type="similarity">
    <text evidence="9">Belongs to the peptidase C1 family.</text>
</comment>
<dbReference type="InterPro" id="IPR025660">
    <property type="entry name" value="Pept_his_AS"/>
</dbReference>
<dbReference type="GO" id="GO:0009636">
    <property type="term" value="P:response to toxic substance"/>
    <property type="evidence" value="ECO:0007669"/>
    <property type="project" value="TreeGrafter"/>
</dbReference>
<evidence type="ECO:0000313" key="11">
    <source>
        <dbReference type="EMBL" id="OBA21966.1"/>
    </source>
</evidence>
<dbReference type="EMBL" id="LXTC01000002">
    <property type="protein sequence ID" value="OBA21966.1"/>
    <property type="molecule type" value="Genomic_DNA"/>
</dbReference>
<dbReference type="PANTHER" id="PTHR10363:SF2">
    <property type="entry name" value="BLEOMYCIN HYDROLASE"/>
    <property type="match status" value="1"/>
</dbReference>
<dbReference type="PIRSF" id="PIRSF005700">
    <property type="entry name" value="PepC"/>
    <property type="match status" value="1"/>
</dbReference>
<keyword evidence="9" id="KW-0496">Mitochondrion</keyword>
<feature type="active site" evidence="10">
    <location>
        <position position="412"/>
    </location>
</feature>
<dbReference type="Proteomes" id="UP000092555">
    <property type="component" value="Unassembled WGS sequence"/>
</dbReference>
<dbReference type="InterPro" id="IPR038765">
    <property type="entry name" value="Papain-like_cys_pep_sf"/>
</dbReference>
<feature type="active site" evidence="10">
    <location>
        <position position="93"/>
    </location>
</feature>
<proteinExistence type="inferred from homology"/>
<dbReference type="EC" id="3.4.22.40" evidence="2 9"/>
<dbReference type="AlphaFoldDB" id="A0A1A0HD74"/>
<accession>A0A1A0HD74</accession>
<comment type="function">
    <text evidence="7">The normal physiological role of the enzyme is unknown, but it is not essential for the viability of yeast cells. Has aminopeptidase activity, shortening substrate peptides sequentially by 1 amino acid. Has bleomycin hydrolase activity, which can protect the cell from the toxic effects of bleomycin. Has homocysteine-thiolactonase activity, protecting the cell against homocysteine toxicity. Acts as a repressor in the GAL4 regulatory system, but this does not require either the peptidase or nucleic acid-binding activities.</text>
</comment>
<comment type="subcellular location">
    <subcellularLocation>
        <location evidence="9">Mitochondrion</location>
    </subcellularLocation>
    <subcellularLocation>
        <location evidence="9">Cytoplasm</location>
    </subcellularLocation>
</comment>
<feature type="active site" evidence="10">
    <location>
        <position position="389"/>
    </location>
</feature>
<evidence type="ECO:0000256" key="6">
    <source>
        <dbReference type="ARBA" id="ARBA00022807"/>
    </source>
</evidence>
<dbReference type="InterPro" id="IPR000169">
    <property type="entry name" value="Pept_cys_AS"/>
</dbReference>
<keyword evidence="9" id="KW-0963">Cytoplasm</keyword>
<name>A0A1A0HD74_9ASCO</name>
<keyword evidence="12" id="KW-1185">Reference proteome</keyword>
<evidence type="ECO:0000256" key="8">
    <source>
        <dbReference type="ARBA" id="ARBA00026080"/>
    </source>
</evidence>
<sequence>MAPLETLVEGLTIGSSDSSSAITAGNLAAWETQLLQDPKNRLAQNALAKNAITDIVAASGSELSLKNRYFFNVEVDTIGSPSFLNNQKSSGRCWIFATCNVLRAHVIKKYGLQPDSFQLSQSYLFFYDKLEKANYFLENIIDTASEPVDSRLLQFLFSGSVSDGGQWDMIVNVIEKYGVVPNEVFPDNSQASSTSQLNYLLTNKLREYGLVLRKLVHQGTPRNEVLAVKNAMNKEVYNIIALALGTPPKPGDRFKWEFLDKSGKYLAYDTTPLEFYQSHTGYDVSKRFSLIHDPRNPYNSLYTVDRLNNVSGGKPIEYVNLELPAIKKAAVAMLKSNEPIFFGSDVGKFNNNTTGVLDTGAYDYKLAFNTSLKLSKLERLQTGSSAMTHAMVITGVHLDNVSGAPVRWKIENSWGDQVGDKGYFVMTDAWFDEYVFQIVTSKKYVEKSVYDLWKAKKYEQLPFYDPMGALA</sequence>
<keyword evidence="5 9" id="KW-0378">Hydrolase</keyword>
<comment type="subunit">
    <text evidence="8">Homohexamer. Binds to nucleic acids. Binds single-stranded DNA and RNA with higher affinity than double-stranded DNA.</text>
</comment>
<dbReference type="SUPFAM" id="SSF54001">
    <property type="entry name" value="Cysteine proteinases"/>
    <property type="match status" value="1"/>
</dbReference>
<dbReference type="PROSITE" id="PS00639">
    <property type="entry name" value="THIOL_PROTEASE_HIS"/>
    <property type="match status" value="1"/>
</dbReference>
<dbReference type="GO" id="GO:0005739">
    <property type="term" value="C:mitochondrion"/>
    <property type="evidence" value="ECO:0007669"/>
    <property type="project" value="UniProtKB-SubCell"/>
</dbReference>
<dbReference type="Gene3D" id="3.90.70.10">
    <property type="entry name" value="Cysteine proteinases"/>
    <property type="match status" value="1"/>
</dbReference>
<evidence type="ECO:0000256" key="7">
    <source>
        <dbReference type="ARBA" id="ARBA00025347"/>
    </source>
</evidence>
<protein>
    <recommendedName>
        <fullName evidence="3 9">Cysteine proteinase 1, mitochondrial</fullName>
        <ecNumber evidence="2 9">3.4.22.40</ecNumber>
    </recommendedName>
</protein>
<comment type="function">
    <text evidence="9">Has aminopeptidase activity, shortening substrate peptides sequentially by 1 amino acid. Has bleomycin hydrolase activity, which can protect the cell from the toxic effects of bleomycin. Has homocysteine-thiolactonase activity, protecting the cell against homocysteine toxicity.</text>
</comment>
<evidence type="ECO:0000256" key="9">
    <source>
        <dbReference type="PIRNR" id="PIRNR005700"/>
    </source>
</evidence>
<evidence type="ECO:0000313" key="12">
    <source>
        <dbReference type="Proteomes" id="UP000092555"/>
    </source>
</evidence>
<organism evidence="11 12">
    <name type="scientific">Metschnikowia bicuspidata var. bicuspidata NRRL YB-4993</name>
    <dbReference type="NCBI Taxonomy" id="869754"/>
    <lineage>
        <taxon>Eukaryota</taxon>
        <taxon>Fungi</taxon>
        <taxon>Dikarya</taxon>
        <taxon>Ascomycota</taxon>
        <taxon>Saccharomycotina</taxon>
        <taxon>Pichiomycetes</taxon>
        <taxon>Metschnikowiaceae</taxon>
        <taxon>Metschnikowia</taxon>
    </lineage>
</organism>
<keyword evidence="6 9" id="KW-0788">Thiol protease</keyword>